<evidence type="ECO:0000313" key="2">
    <source>
        <dbReference type="EMBL" id="RKO91869.1"/>
    </source>
</evidence>
<dbReference type="EMBL" id="KZ994872">
    <property type="protein sequence ID" value="RKO91869.1"/>
    <property type="molecule type" value="Genomic_DNA"/>
</dbReference>
<gene>
    <name evidence="2" type="ORF">BDK51DRAFT_30675</name>
</gene>
<proteinExistence type="predicted"/>
<dbReference type="InterPro" id="IPR015915">
    <property type="entry name" value="Kelch-typ_b-propeller"/>
</dbReference>
<keyword evidence="3" id="KW-1185">Reference proteome</keyword>
<organism evidence="2 3">
    <name type="scientific">Blyttiomyces helicus</name>
    <dbReference type="NCBI Taxonomy" id="388810"/>
    <lineage>
        <taxon>Eukaryota</taxon>
        <taxon>Fungi</taxon>
        <taxon>Fungi incertae sedis</taxon>
        <taxon>Chytridiomycota</taxon>
        <taxon>Chytridiomycota incertae sedis</taxon>
        <taxon>Chytridiomycetes</taxon>
        <taxon>Chytridiomycetes incertae sedis</taxon>
        <taxon>Blyttiomyces</taxon>
    </lineage>
</organism>
<dbReference type="AlphaFoldDB" id="A0A4P9WGD1"/>
<reference evidence="3" key="1">
    <citation type="journal article" date="2018" name="Nat. Microbiol.">
        <title>Leveraging single-cell genomics to expand the fungal tree of life.</title>
        <authorList>
            <person name="Ahrendt S.R."/>
            <person name="Quandt C.A."/>
            <person name="Ciobanu D."/>
            <person name="Clum A."/>
            <person name="Salamov A."/>
            <person name="Andreopoulos B."/>
            <person name="Cheng J.F."/>
            <person name="Woyke T."/>
            <person name="Pelin A."/>
            <person name="Henrissat B."/>
            <person name="Reynolds N.K."/>
            <person name="Benny G.L."/>
            <person name="Smith M.E."/>
            <person name="James T.Y."/>
            <person name="Grigoriev I.V."/>
        </authorList>
    </citation>
    <scope>NUCLEOTIDE SEQUENCE [LARGE SCALE GENOMIC DNA]</scope>
</reference>
<dbReference type="Pfam" id="PF01344">
    <property type="entry name" value="Kelch_1"/>
    <property type="match status" value="1"/>
</dbReference>
<feature type="region of interest" description="Disordered" evidence="1">
    <location>
        <begin position="1"/>
        <end position="34"/>
    </location>
</feature>
<evidence type="ECO:0000313" key="3">
    <source>
        <dbReference type="Proteomes" id="UP000269721"/>
    </source>
</evidence>
<dbReference type="SUPFAM" id="SSF117281">
    <property type="entry name" value="Kelch motif"/>
    <property type="match status" value="1"/>
</dbReference>
<dbReference type="InterPro" id="IPR006652">
    <property type="entry name" value="Kelch_1"/>
</dbReference>
<evidence type="ECO:0000256" key="1">
    <source>
        <dbReference type="SAM" id="MobiDB-lite"/>
    </source>
</evidence>
<protein>
    <recommendedName>
        <fullName evidence="4">Galactose oxidase</fullName>
    </recommendedName>
</protein>
<dbReference type="Proteomes" id="UP000269721">
    <property type="component" value="Unassembled WGS sequence"/>
</dbReference>
<name>A0A4P9WGD1_9FUNG</name>
<sequence>MSTTLRKRTSPAEKDVVTDPSAPETTDSKAPAPAATAKLPKVYPSIPSSTSYDLIANFWNTAPPQPASPLHHSAVFVVGAKIYCVGGLVAPQIYSTATQIFDTASNTWSQGVPYIGPGISNAGAAAVAGCFWRG</sequence>
<dbReference type="Gene3D" id="2.120.10.80">
    <property type="entry name" value="Kelch-type beta propeller"/>
    <property type="match status" value="1"/>
</dbReference>
<evidence type="ECO:0008006" key="4">
    <source>
        <dbReference type="Google" id="ProtNLM"/>
    </source>
</evidence>
<accession>A0A4P9WGD1</accession>
<dbReference type="OrthoDB" id="10250130at2759"/>